<evidence type="ECO:0000256" key="3">
    <source>
        <dbReference type="ARBA" id="ARBA00022833"/>
    </source>
</evidence>
<feature type="domain" description="C2H2-type" evidence="9">
    <location>
        <begin position="299"/>
        <end position="328"/>
    </location>
</feature>
<organism evidence="10 11">
    <name type="scientific">Nematostella vectensis</name>
    <name type="common">Starlet sea anemone</name>
    <dbReference type="NCBI Taxonomy" id="45351"/>
    <lineage>
        <taxon>Eukaryota</taxon>
        <taxon>Metazoa</taxon>
        <taxon>Cnidaria</taxon>
        <taxon>Anthozoa</taxon>
        <taxon>Hexacorallia</taxon>
        <taxon>Actiniaria</taxon>
        <taxon>Edwardsiidae</taxon>
        <taxon>Nematostella</taxon>
    </lineage>
</organism>
<keyword evidence="3" id="KW-0862">Zinc</keyword>
<keyword evidence="11" id="KW-1185">Reference proteome</keyword>
<feature type="domain" description="J" evidence="8">
    <location>
        <begin position="4"/>
        <end position="70"/>
    </location>
</feature>
<dbReference type="InParanoid" id="A7RTE1"/>
<gene>
    <name evidence="10" type="ORF">NEMVEDRAFT_v1g201862</name>
</gene>
<dbReference type="Pfam" id="PF00226">
    <property type="entry name" value="DnaJ"/>
    <property type="match status" value="1"/>
</dbReference>
<dbReference type="PANTHER" id="PTHR44029:SF1">
    <property type="entry name" value="DNAJ HOMOLOG SUBFAMILY C MEMBER 21"/>
    <property type="match status" value="1"/>
</dbReference>
<dbReference type="PRINTS" id="PR00625">
    <property type="entry name" value="JDOMAIN"/>
</dbReference>
<dbReference type="Proteomes" id="UP000001593">
    <property type="component" value="Unassembled WGS sequence"/>
</dbReference>
<dbReference type="CDD" id="cd06257">
    <property type="entry name" value="DnaJ"/>
    <property type="match status" value="1"/>
</dbReference>
<dbReference type="InterPro" id="IPR001623">
    <property type="entry name" value="DnaJ_domain"/>
</dbReference>
<dbReference type="FunFam" id="1.10.287.110:FF:000046">
    <property type="entry name" value="dnaJ homolog subfamily C member 21"/>
    <property type="match status" value="1"/>
</dbReference>
<evidence type="ECO:0000256" key="6">
    <source>
        <dbReference type="SAM" id="Coils"/>
    </source>
</evidence>
<evidence type="ECO:0000259" key="9">
    <source>
        <dbReference type="PROSITE" id="PS50157"/>
    </source>
</evidence>
<feature type="coiled-coil region" evidence="6">
    <location>
        <begin position="182"/>
        <end position="256"/>
    </location>
</feature>
<dbReference type="GO" id="GO:0003676">
    <property type="term" value="F:nucleic acid binding"/>
    <property type="evidence" value="ECO:0007669"/>
    <property type="project" value="InterPro"/>
</dbReference>
<dbReference type="AlphaFoldDB" id="A7RTE1"/>
<dbReference type="Gene3D" id="1.10.287.110">
    <property type="entry name" value="DnaJ domain"/>
    <property type="match status" value="1"/>
</dbReference>
<dbReference type="InterPro" id="IPR051964">
    <property type="entry name" value="Chaperone_stress_response"/>
</dbReference>
<protein>
    <recommendedName>
        <fullName evidence="4">DnaJ homolog subfamily C member 21</fullName>
    </recommendedName>
</protein>
<evidence type="ECO:0000256" key="4">
    <source>
        <dbReference type="ARBA" id="ARBA00074367"/>
    </source>
</evidence>
<dbReference type="Gene3D" id="3.30.160.60">
    <property type="entry name" value="Classic Zinc Finger"/>
    <property type="match status" value="1"/>
</dbReference>
<evidence type="ECO:0000256" key="7">
    <source>
        <dbReference type="SAM" id="MobiDB-lite"/>
    </source>
</evidence>
<dbReference type="PANTHER" id="PTHR44029">
    <property type="entry name" value="DNAJ HOMOLOG SUBFAMILY C MEMBER 21"/>
    <property type="match status" value="1"/>
</dbReference>
<dbReference type="InterPro" id="IPR036869">
    <property type="entry name" value="J_dom_sf"/>
</dbReference>
<name>A7RTE1_NEMVE</name>
<dbReference type="InterPro" id="IPR018253">
    <property type="entry name" value="DnaJ_domain_CS"/>
</dbReference>
<dbReference type="InterPro" id="IPR013087">
    <property type="entry name" value="Znf_C2H2_type"/>
</dbReference>
<feature type="compositionally biased region" description="Basic and acidic residues" evidence="7">
    <location>
        <begin position="456"/>
        <end position="475"/>
    </location>
</feature>
<dbReference type="HOGENOM" id="CLU_009539_1_2_1"/>
<evidence type="ECO:0000259" key="8">
    <source>
        <dbReference type="PROSITE" id="PS50076"/>
    </source>
</evidence>
<dbReference type="Pfam" id="PF21884">
    <property type="entry name" value="ZUO1-like_ZHD"/>
    <property type="match status" value="1"/>
</dbReference>
<dbReference type="InterPro" id="IPR022755">
    <property type="entry name" value="Znf_C2H2_jaz"/>
</dbReference>
<dbReference type="OMA" id="FTWMEQW"/>
<feature type="region of interest" description="Disordered" evidence="7">
    <location>
        <begin position="421"/>
        <end position="483"/>
    </location>
</feature>
<dbReference type="PhylomeDB" id="A7RTE1"/>
<evidence type="ECO:0000313" key="10">
    <source>
        <dbReference type="EMBL" id="EDO45195.1"/>
    </source>
</evidence>
<dbReference type="eggNOG" id="KOG0717">
    <property type="taxonomic scope" value="Eukaryota"/>
</dbReference>
<dbReference type="SMART" id="SM00271">
    <property type="entry name" value="DnaJ"/>
    <property type="match status" value="1"/>
</dbReference>
<dbReference type="SUPFAM" id="SSF57667">
    <property type="entry name" value="beta-beta-alpha zinc fingers"/>
    <property type="match status" value="1"/>
</dbReference>
<feature type="non-terminal residue" evidence="10">
    <location>
        <position position="563"/>
    </location>
</feature>
<evidence type="ECO:0000256" key="5">
    <source>
        <dbReference type="PROSITE-ProRule" id="PRU00042"/>
    </source>
</evidence>
<keyword evidence="2 5" id="KW-0863">Zinc-finger</keyword>
<dbReference type="SMART" id="SM00355">
    <property type="entry name" value="ZnF_C2H2"/>
    <property type="match status" value="2"/>
</dbReference>
<feature type="compositionally biased region" description="Basic and acidic residues" evidence="7">
    <location>
        <begin position="365"/>
        <end position="387"/>
    </location>
</feature>
<keyword evidence="6" id="KW-0175">Coiled coil</keyword>
<dbReference type="PROSITE" id="PS50076">
    <property type="entry name" value="DNAJ_2"/>
    <property type="match status" value="1"/>
</dbReference>
<keyword evidence="1" id="KW-0479">Metal-binding</keyword>
<dbReference type="PROSITE" id="PS00028">
    <property type="entry name" value="ZINC_FINGER_C2H2_1"/>
    <property type="match status" value="2"/>
</dbReference>
<dbReference type="EMBL" id="DS469537">
    <property type="protein sequence ID" value="EDO45195.1"/>
    <property type="molecule type" value="Genomic_DNA"/>
</dbReference>
<evidence type="ECO:0000313" key="11">
    <source>
        <dbReference type="Proteomes" id="UP000001593"/>
    </source>
</evidence>
<dbReference type="OrthoDB" id="552049at2759"/>
<dbReference type="STRING" id="45351.A7RTE1"/>
<reference evidence="10 11" key="1">
    <citation type="journal article" date="2007" name="Science">
        <title>Sea anemone genome reveals ancestral eumetazoan gene repertoire and genomic organization.</title>
        <authorList>
            <person name="Putnam N.H."/>
            <person name="Srivastava M."/>
            <person name="Hellsten U."/>
            <person name="Dirks B."/>
            <person name="Chapman J."/>
            <person name="Salamov A."/>
            <person name="Terry A."/>
            <person name="Shapiro H."/>
            <person name="Lindquist E."/>
            <person name="Kapitonov V.V."/>
            <person name="Jurka J."/>
            <person name="Genikhovich G."/>
            <person name="Grigoriev I.V."/>
            <person name="Lucas S.M."/>
            <person name="Steele R.E."/>
            <person name="Finnerty J.R."/>
            <person name="Technau U."/>
            <person name="Martindale M.Q."/>
            <person name="Rokhsar D.S."/>
        </authorList>
    </citation>
    <scope>NUCLEOTIDE SEQUENCE [LARGE SCALE GENOMIC DNA]</scope>
    <source>
        <strain evidence="11">CH2 X CH6</strain>
    </source>
</reference>
<proteinExistence type="predicted"/>
<dbReference type="KEGG" id="nve:5517241"/>
<dbReference type="SMART" id="SM00451">
    <property type="entry name" value="ZnF_U1"/>
    <property type="match status" value="2"/>
</dbReference>
<dbReference type="InterPro" id="IPR036236">
    <property type="entry name" value="Znf_C2H2_sf"/>
</dbReference>
<dbReference type="Pfam" id="PF12171">
    <property type="entry name" value="zf-C2H2_jaz"/>
    <property type="match status" value="1"/>
</dbReference>
<sequence length="563" mass="65634">MRRCHYEVLGVERDVDDSALKKTYRKLALKWHPDKNLDNAEESTRVFREIQQAYDVLSDPQERAFYDKHREQILRGGDDYVDNSLNLMKYFSPSVYTGFGDDEQGFYGIYSWVFKTITEEDAEFVDNKEEFLKEVPEFGKSDCIYEEGVEQFYAYWQSYFTKKSYVWHDKYDIREAPNRRVLRLMEKDNKKLRDAAKKERNEEVRALVKFVKKRDKRVKVYMERLKEKEEERKRQVEQLKLEAKKEREKMFQEYQEQEWASLADLERDLDEMDNHLDSEFGRVDDVTGSQSDEEDVEQFYCVACDKSFKSTKALANHEKSRKHKENVALIKEELAKMDLGDEDTTGDVEEVISNADDAQYVEQSYFKDRQNSIDKRDPQGNPDKSDQDNDFVSVGELELQDSLDLNELRIKTTKKYKVKEKQRRKLSGLTEMDESALNDSGDSIEGGRSRSNSRLCRQDSIEDVVNDKDKGKDTMKGNAENEDGFVEVTAEDFVAGESADANGLQDGLVTMESKQNEDDKPLGRDHVCNVCHAGFGTRNKLFQHIKEQGHALRADSEETNKKG</sequence>
<dbReference type="PROSITE" id="PS50157">
    <property type="entry name" value="ZINC_FINGER_C2H2_2"/>
    <property type="match status" value="1"/>
</dbReference>
<dbReference type="GO" id="GO:0008270">
    <property type="term" value="F:zinc ion binding"/>
    <property type="evidence" value="ECO:0007669"/>
    <property type="project" value="UniProtKB-KW"/>
</dbReference>
<evidence type="ECO:0000256" key="2">
    <source>
        <dbReference type="ARBA" id="ARBA00022771"/>
    </source>
</evidence>
<dbReference type="GO" id="GO:0005737">
    <property type="term" value="C:cytoplasm"/>
    <property type="evidence" value="ECO:0000318"/>
    <property type="project" value="GO_Central"/>
</dbReference>
<dbReference type="InterPro" id="IPR003604">
    <property type="entry name" value="Matrin/U1-like-C_Znf_C2H2"/>
</dbReference>
<evidence type="ECO:0000256" key="1">
    <source>
        <dbReference type="ARBA" id="ARBA00022723"/>
    </source>
</evidence>
<dbReference type="PROSITE" id="PS00636">
    <property type="entry name" value="DNAJ_1"/>
    <property type="match status" value="1"/>
</dbReference>
<accession>A7RTE1</accession>
<feature type="region of interest" description="Disordered" evidence="7">
    <location>
        <begin position="365"/>
        <end position="390"/>
    </location>
</feature>
<dbReference type="SUPFAM" id="SSF46565">
    <property type="entry name" value="Chaperone J-domain"/>
    <property type="match status" value="1"/>
</dbReference>
<dbReference type="InterPro" id="IPR054076">
    <property type="entry name" value="ZUO1-like_ZHD"/>
</dbReference>